<dbReference type="Proteomes" id="UP000036958">
    <property type="component" value="Unassembled WGS sequence"/>
</dbReference>
<keyword evidence="4" id="KW-1185">Reference proteome</keyword>
<keyword evidence="1" id="KW-0732">Signal</keyword>
<dbReference type="EMBL" id="LGIA01000001">
    <property type="protein sequence ID" value="KOH47174.1"/>
    <property type="molecule type" value="Genomic_DNA"/>
</dbReference>
<evidence type="ECO:0000313" key="3">
    <source>
        <dbReference type="EMBL" id="KOH47174.1"/>
    </source>
</evidence>
<name>A0A0L8VFE6_9BACT</name>
<evidence type="ECO:0000259" key="2">
    <source>
        <dbReference type="PROSITE" id="PS51688"/>
    </source>
</evidence>
<feature type="domain" description="Peptidase S74" evidence="2">
    <location>
        <begin position="96"/>
        <end position="195"/>
    </location>
</feature>
<evidence type="ECO:0000313" key="4">
    <source>
        <dbReference type="Proteomes" id="UP000036958"/>
    </source>
</evidence>
<gene>
    <name evidence="3" type="ORF">NC99_00070</name>
</gene>
<dbReference type="OrthoDB" id="952861at2"/>
<accession>A0A0L8VFE6</accession>
<evidence type="ECO:0000256" key="1">
    <source>
        <dbReference type="SAM" id="SignalP"/>
    </source>
</evidence>
<sequence length="197" mass="21635">MKKILLLAVFSLVILSVNAQIKVSSTGFVGINNTSPVYQLDVKGKYFRTSYSSYQPFVLDVFHADPRVTSGNRVVFYNTAASGFIDIQCKTLYEYSDATAKENITPLATEKAGESGSTIEKIKKLNGVNYNWKDDGSGKLQAGFLAQEVEAVIPEAVFTNDSTQNKSLAYSALIPYLVEAIKEQQAEIEALKQQLGQ</sequence>
<protein>
    <recommendedName>
        <fullName evidence="2">Peptidase S74 domain-containing protein</fullName>
    </recommendedName>
</protein>
<organism evidence="3 4">
    <name type="scientific">Sunxiuqinia dokdonensis</name>
    <dbReference type="NCBI Taxonomy" id="1409788"/>
    <lineage>
        <taxon>Bacteria</taxon>
        <taxon>Pseudomonadati</taxon>
        <taxon>Bacteroidota</taxon>
        <taxon>Bacteroidia</taxon>
        <taxon>Marinilabiliales</taxon>
        <taxon>Prolixibacteraceae</taxon>
        <taxon>Sunxiuqinia</taxon>
    </lineage>
</organism>
<feature type="signal peptide" evidence="1">
    <location>
        <begin position="1"/>
        <end position="19"/>
    </location>
</feature>
<comment type="caution">
    <text evidence="3">The sequence shown here is derived from an EMBL/GenBank/DDBJ whole genome shotgun (WGS) entry which is preliminary data.</text>
</comment>
<dbReference type="Pfam" id="PF13884">
    <property type="entry name" value="Peptidase_S74"/>
    <property type="match status" value="1"/>
</dbReference>
<reference evidence="4" key="1">
    <citation type="submission" date="2015-07" db="EMBL/GenBank/DDBJ databases">
        <title>Genome sequencing of Sunxiuqinia dokdonensis strain SK.</title>
        <authorList>
            <person name="Ahn S."/>
            <person name="Kim B.-C."/>
        </authorList>
    </citation>
    <scope>NUCLEOTIDE SEQUENCE [LARGE SCALE GENOMIC DNA]</scope>
    <source>
        <strain evidence="4">SK</strain>
    </source>
</reference>
<dbReference type="AlphaFoldDB" id="A0A0L8VFE6"/>
<dbReference type="RefSeq" id="WP_053178565.1">
    <property type="nucleotide sequence ID" value="NZ_LGIA01000001.1"/>
</dbReference>
<dbReference type="InterPro" id="IPR030392">
    <property type="entry name" value="S74_ICA"/>
</dbReference>
<feature type="chain" id="PRO_5005591816" description="Peptidase S74 domain-containing protein" evidence="1">
    <location>
        <begin position="20"/>
        <end position="197"/>
    </location>
</feature>
<dbReference type="STRING" id="1409788.NC99_00070"/>
<dbReference type="PROSITE" id="PS51688">
    <property type="entry name" value="ICA"/>
    <property type="match status" value="1"/>
</dbReference>
<proteinExistence type="predicted"/>